<dbReference type="PIRSF" id="PIRSF028451">
    <property type="entry name" value="UCP028451"/>
    <property type="match status" value="1"/>
</dbReference>
<evidence type="ECO:0000313" key="1">
    <source>
        <dbReference type="EMBL" id="MBO8477259.1"/>
    </source>
</evidence>
<reference evidence="1" key="1">
    <citation type="submission" date="2020-10" db="EMBL/GenBank/DDBJ databases">
        <authorList>
            <person name="Gilroy R."/>
        </authorList>
    </citation>
    <scope>NUCLEOTIDE SEQUENCE</scope>
    <source>
        <strain evidence="1">6919</strain>
    </source>
</reference>
<gene>
    <name evidence="1" type="ORF">IAB88_09770</name>
</gene>
<dbReference type="NCBIfam" id="TIGR02453">
    <property type="entry name" value="TIGR02453 family protein"/>
    <property type="match status" value="1"/>
</dbReference>
<dbReference type="EMBL" id="JADIMC010000116">
    <property type="protein sequence ID" value="MBO8477259.1"/>
    <property type="molecule type" value="Genomic_DNA"/>
</dbReference>
<dbReference type="InterPro" id="IPR015996">
    <property type="entry name" value="UCP028451"/>
</dbReference>
<dbReference type="InterPro" id="IPR012808">
    <property type="entry name" value="CHP02453"/>
</dbReference>
<dbReference type="Proteomes" id="UP000823598">
    <property type="component" value="Unassembled WGS sequence"/>
</dbReference>
<sequence>MTGISRMLKFITELRDNNNREWFAAVKPEYEKIRNECYDEIDKLIALISPFDENLIGVEAKDCVYRIYRDIRFSADKSPFKTHFGIVLGKGGRKCWDAAYYLHIEPGECALYGGVWFPEQPVLTRLRHDIYDNIEEFMAILEKPDFKAKFKGLTGDSLKSMPKGFPKDCPYGDIIKMKEFLVMEHFPDKYFSNKKWQESIASDIKLMKPFIDFLNYTFEELRN</sequence>
<dbReference type="PANTHER" id="PTHR36452">
    <property type="entry name" value="CHROMOSOME 12, WHOLE GENOME SHOTGUN SEQUENCE"/>
    <property type="match status" value="1"/>
</dbReference>
<proteinExistence type="predicted"/>
<evidence type="ECO:0000313" key="2">
    <source>
        <dbReference type="Proteomes" id="UP000823598"/>
    </source>
</evidence>
<dbReference type="Pfam" id="PF09365">
    <property type="entry name" value="DUF2461"/>
    <property type="match status" value="1"/>
</dbReference>
<reference evidence="1" key="2">
    <citation type="journal article" date="2021" name="PeerJ">
        <title>Extensive microbial diversity within the chicken gut microbiome revealed by metagenomics and culture.</title>
        <authorList>
            <person name="Gilroy R."/>
            <person name="Ravi A."/>
            <person name="Getino M."/>
            <person name="Pursley I."/>
            <person name="Horton D.L."/>
            <person name="Alikhan N.F."/>
            <person name="Baker D."/>
            <person name="Gharbi K."/>
            <person name="Hall N."/>
            <person name="Watson M."/>
            <person name="Adriaenssens E.M."/>
            <person name="Foster-Nyarko E."/>
            <person name="Jarju S."/>
            <person name="Secka A."/>
            <person name="Antonio M."/>
            <person name="Oren A."/>
            <person name="Chaudhuri R.R."/>
            <person name="La Ragione R."/>
            <person name="Hildebrand F."/>
            <person name="Pallen M.J."/>
        </authorList>
    </citation>
    <scope>NUCLEOTIDE SEQUENCE</scope>
    <source>
        <strain evidence="1">6919</strain>
    </source>
</reference>
<name>A0A9D9NKP7_9BACT</name>
<dbReference type="AlphaFoldDB" id="A0A9D9NKP7"/>
<accession>A0A9D9NKP7</accession>
<comment type="caution">
    <text evidence="1">The sequence shown here is derived from an EMBL/GenBank/DDBJ whole genome shotgun (WGS) entry which is preliminary data.</text>
</comment>
<protein>
    <submittedName>
        <fullName evidence="1">DUF2461 domain-containing protein</fullName>
    </submittedName>
</protein>
<organism evidence="1 2">
    <name type="scientific">Candidatus Limisoma faecipullorum</name>
    <dbReference type="NCBI Taxonomy" id="2840854"/>
    <lineage>
        <taxon>Bacteria</taxon>
        <taxon>Pseudomonadati</taxon>
        <taxon>Bacteroidota</taxon>
        <taxon>Bacteroidia</taxon>
        <taxon>Bacteroidales</taxon>
        <taxon>Candidatus Limisoma</taxon>
    </lineage>
</organism>
<dbReference type="PANTHER" id="PTHR36452:SF1">
    <property type="entry name" value="DUF2461 DOMAIN-CONTAINING PROTEIN"/>
    <property type="match status" value="1"/>
</dbReference>